<evidence type="ECO:0000313" key="1">
    <source>
        <dbReference type="EMBL" id="MDX8030167.1"/>
    </source>
</evidence>
<organism evidence="1 2">
    <name type="scientific">Lentzea miocenica</name>
    <dbReference type="NCBI Taxonomy" id="3095431"/>
    <lineage>
        <taxon>Bacteria</taxon>
        <taxon>Bacillati</taxon>
        <taxon>Actinomycetota</taxon>
        <taxon>Actinomycetes</taxon>
        <taxon>Pseudonocardiales</taxon>
        <taxon>Pseudonocardiaceae</taxon>
        <taxon>Lentzea</taxon>
    </lineage>
</organism>
<evidence type="ECO:0008006" key="3">
    <source>
        <dbReference type="Google" id="ProtNLM"/>
    </source>
</evidence>
<evidence type="ECO:0000313" key="2">
    <source>
        <dbReference type="Proteomes" id="UP001285521"/>
    </source>
</evidence>
<dbReference type="RefSeq" id="WP_319965177.1">
    <property type="nucleotide sequence ID" value="NZ_JAXAVW010000005.1"/>
</dbReference>
<dbReference type="Gene3D" id="1.25.40.10">
    <property type="entry name" value="Tetratricopeptide repeat domain"/>
    <property type="match status" value="2"/>
</dbReference>
<dbReference type="EMBL" id="JAXAVW010000005">
    <property type="protein sequence ID" value="MDX8030167.1"/>
    <property type="molecule type" value="Genomic_DNA"/>
</dbReference>
<protein>
    <recommendedName>
        <fullName evidence="3">Tetratricopeptide repeat-containing protein</fullName>
    </recommendedName>
</protein>
<gene>
    <name evidence="1" type="ORF">SK803_08090</name>
</gene>
<dbReference type="Proteomes" id="UP001285521">
    <property type="component" value="Unassembled WGS sequence"/>
</dbReference>
<proteinExistence type="predicted"/>
<sequence length="505" mass="56424">MIERVRREETWHRTAKDAYPDPYKIMRIQFPVVEELRDTPRETWPQPDALPTALGYLAETFEDAGWPDLARRTYYEMLELRREAGPSEDLRRVLTALRTNLIRQELYEEALPVALEGHALAAQLAVPGRYNTVVANEARYWITDLLGKLGRHAEAARNAEEAVAELREQKPVKDGPPPGYSLAHAQLEYAQRLATIGDLERAADSAAEAAAFWRQHSWEQAVRLYTVLDELSTLQLRLGRFEDARASHAEAVAVIRQRAERKKEQEFLSHLAGALNNHANRLHDMGLDAEAIEAAQESADRYRELAANAEGRAMVMKTELRAALALIGLASRLHDVRRLDESFAASDEAIALATRYADKELGRRELARALTNRASALITRRAWAEAAEAAAKGLELYQTAHGKAMARNTFALASAHAGQHDVALEASLQSVAEYREWHAADPDGYAYLLADALTDHARIRLLRAERAEAEAAITESLPLHEELAAANPGRYQRELDHARSVAAQI</sequence>
<keyword evidence="2" id="KW-1185">Reference proteome</keyword>
<accession>A0ABU4SW60</accession>
<name>A0ABU4SW60_9PSEU</name>
<reference evidence="1 2" key="1">
    <citation type="submission" date="2023-11" db="EMBL/GenBank/DDBJ databases">
        <title>Lentzea sokolovensis, sp. nov., Lentzea kristufkii, sp. nov., and Lentzea miocenensis, sp. nov., rare actinobacteria from Sokolov Coal Basin, Miocene lacustrine sediment, Czech Republic.</title>
        <authorList>
            <person name="Lara A."/>
            <person name="Kotroba L."/>
            <person name="Nouioui I."/>
            <person name="Neumann-Schaal M."/>
            <person name="Mast Y."/>
            <person name="Chronakova A."/>
        </authorList>
    </citation>
    <scope>NUCLEOTIDE SEQUENCE [LARGE SCALE GENOMIC DNA]</scope>
    <source>
        <strain evidence="1 2">BCCO 10_0856</strain>
    </source>
</reference>
<comment type="caution">
    <text evidence="1">The sequence shown here is derived from an EMBL/GenBank/DDBJ whole genome shotgun (WGS) entry which is preliminary data.</text>
</comment>
<dbReference type="InterPro" id="IPR011990">
    <property type="entry name" value="TPR-like_helical_dom_sf"/>
</dbReference>
<dbReference type="SUPFAM" id="SSF48452">
    <property type="entry name" value="TPR-like"/>
    <property type="match status" value="2"/>
</dbReference>